<name>A0A8H7K9E2_BIOOC</name>
<organism evidence="2 3">
    <name type="scientific">Bionectria ochroleuca</name>
    <name type="common">Gliocladium roseum</name>
    <dbReference type="NCBI Taxonomy" id="29856"/>
    <lineage>
        <taxon>Eukaryota</taxon>
        <taxon>Fungi</taxon>
        <taxon>Dikarya</taxon>
        <taxon>Ascomycota</taxon>
        <taxon>Pezizomycotina</taxon>
        <taxon>Sordariomycetes</taxon>
        <taxon>Hypocreomycetidae</taxon>
        <taxon>Hypocreales</taxon>
        <taxon>Bionectriaceae</taxon>
        <taxon>Clonostachys</taxon>
    </lineage>
</organism>
<feature type="region of interest" description="Disordered" evidence="1">
    <location>
        <begin position="270"/>
        <end position="313"/>
    </location>
</feature>
<feature type="compositionally biased region" description="Low complexity" evidence="1">
    <location>
        <begin position="284"/>
        <end position="298"/>
    </location>
</feature>
<dbReference type="InterPro" id="IPR022190">
    <property type="entry name" value="DUF3716"/>
</dbReference>
<comment type="caution">
    <text evidence="2">The sequence shown here is derived from an EMBL/GenBank/DDBJ whole genome shotgun (WGS) entry which is preliminary data.</text>
</comment>
<feature type="compositionally biased region" description="Basic and acidic residues" evidence="1">
    <location>
        <begin position="1"/>
        <end position="12"/>
    </location>
</feature>
<sequence length="437" mass="47257">MATKREPARDELNASARDAGQTSHFTRSRGEQPASASHPFSPCVVADGEDINSMSGYPSSGGPLTPPEAPQTSSTIAQASSSNAGPPAPNATPISEDVDMSNDMPAKRGKRSVSTGTVAKRWYRTSKGYTVRIDSIIGKRLARLPAKRNPEHRDRSHKPNLKRRGNVEAMLVQVAGDEAEQACKSCRKGHGPWTRCVVLEGSLCGSCANCWYNACGSRCTFHESKAKYPATSPNIAPLGPYPVSPARSPPYPSSSNPVLPSSGALRPSSGALFPSSSPLPPQAQFPQAQFPQAPAPSQTTLESFYPPGPAGPPPIDVIQAGGLGVLGPQIMAHFYQAGAAFMAAKEVARASRLKPFERSLARILRASEELGMLMAEHGEQYQNQRWHPIYDPPPPPPPRPWFLPWLRIRNSKTRSNNIRCSKLQHRLTSRTLMHTHS</sequence>
<evidence type="ECO:0000313" key="2">
    <source>
        <dbReference type="EMBL" id="KAF9745672.1"/>
    </source>
</evidence>
<feature type="region of interest" description="Disordered" evidence="1">
    <location>
        <begin position="1"/>
        <end position="113"/>
    </location>
</feature>
<dbReference type="Pfam" id="PF12511">
    <property type="entry name" value="DUF3716"/>
    <property type="match status" value="1"/>
</dbReference>
<proteinExistence type="predicted"/>
<protein>
    <submittedName>
        <fullName evidence="2">Uncharacterized protein</fullName>
    </submittedName>
</protein>
<gene>
    <name evidence="2" type="ORF">IM811_003973</name>
</gene>
<evidence type="ECO:0000313" key="3">
    <source>
        <dbReference type="Proteomes" id="UP000616885"/>
    </source>
</evidence>
<dbReference type="Proteomes" id="UP000616885">
    <property type="component" value="Unassembled WGS sequence"/>
</dbReference>
<dbReference type="AlphaFoldDB" id="A0A8H7K9E2"/>
<feature type="compositionally biased region" description="Low complexity" evidence="1">
    <location>
        <begin position="71"/>
        <end position="82"/>
    </location>
</feature>
<dbReference type="EMBL" id="JADCTT010000012">
    <property type="protein sequence ID" value="KAF9745672.1"/>
    <property type="molecule type" value="Genomic_DNA"/>
</dbReference>
<reference evidence="2" key="1">
    <citation type="submission" date="2020-10" db="EMBL/GenBank/DDBJ databases">
        <title>High-Quality Genome Resource of Clonostachys rosea strain S41 by Oxford Nanopore Long-Read Sequencing.</title>
        <authorList>
            <person name="Wang H."/>
        </authorList>
    </citation>
    <scope>NUCLEOTIDE SEQUENCE</scope>
    <source>
        <strain evidence="2">S41</strain>
    </source>
</reference>
<accession>A0A8H7K9E2</accession>
<evidence type="ECO:0000256" key="1">
    <source>
        <dbReference type="SAM" id="MobiDB-lite"/>
    </source>
</evidence>